<organism evidence="2 3">
    <name type="scientific">Pedobacter aquae</name>
    <dbReference type="NCBI Taxonomy" id="2605747"/>
    <lineage>
        <taxon>Bacteria</taxon>
        <taxon>Pseudomonadati</taxon>
        <taxon>Bacteroidota</taxon>
        <taxon>Sphingobacteriia</taxon>
        <taxon>Sphingobacteriales</taxon>
        <taxon>Sphingobacteriaceae</taxon>
        <taxon>Pedobacter</taxon>
    </lineage>
</organism>
<feature type="chain" id="PRO_5022744447" description="PliI/PliC-like inhibitor of I-type lysozyme" evidence="1">
    <location>
        <begin position="24"/>
        <end position="200"/>
    </location>
</feature>
<dbReference type="PROSITE" id="PS51257">
    <property type="entry name" value="PROKAR_LIPOPROTEIN"/>
    <property type="match status" value="1"/>
</dbReference>
<evidence type="ECO:0000313" key="2">
    <source>
        <dbReference type="EMBL" id="QEK51342.1"/>
    </source>
</evidence>
<keyword evidence="1" id="KW-0732">Signal</keyword>
<gene>
    <name evidence="2" type="ORF">FYC62_06425</name>
</gene>
<accession>A0A5C0VHJ3</accession>
<protein>
    <recommendedName>
        <fullName evidence="4">PliI/PliC-like inhibitor of I-type lysozyme</fullName>
    </recommendedName>
</protein>
<sequence length="200" mass="22602">MNKILIYVLACTLGLAACGEAEQAENKAPETKVVLPHPFKSIQKLMVRPGLDFHVMNWGEGADTLSAVLVLRSDTLKQENTAYNLEIEGKFIEAFNTDMDTDGNPEILIYTTLNDATKTAELYCLEYNNGEPSRIKFPALTSKTSKLYRGKDNFYLHQGKLRRAFDLYENPDPKAKPTAKKLIEYSIRSNTFDITEIKEN</sequence>
<dbReference type="KEGG" id="pej:FYC62_06425"/>
<feature type="signal peptide" evidence="1">
    <location>
        <begin position="1"/>
        <end position="23"/>
    </location>
</feature>
<evidence type="ECO:0000256" key="1">
    <source>
        <dbReference type="SAM" id="SignalP"/>
    </source>
</evidence>
<name>A0A5C0VHJ3_9SPHI</name>
<evidence type="ECO:0000313" key="3">
    <source>
        <dbReference type="Proteomes" id="UP000323653"/>
    </source>
</evidence>
<dbReference type="Proteomes" id="UP000323653">
    <property type="component" value="Chromosome"/>
</dbReference>
<dbReference type="EMBL" id="CP043329">
    <property type="protein sequence ID" value="QEK51342.1"/>
    <property type="molecule type" value="Genomic_DNA"/>
</dbReference>
<reference evidence="2 3" key="1">
    <citation type="submission" date="2019-08" db="EMBL/GenBank/DDBJ databases">
        <title>Pedobacter sp. nov., isolated from Han river, South Korea.</title>
        <authorList>
            <person name="Lee D.-H."/>
            <person name="Kim Y.-S."/>
            <person name="Hwang E.-M."/>
            <person name="Le Tran T.C."/>
            <person name="Cha C.-J."/>
        </authorList>
    </citation>
    <scope>NUCLEOTIDE SEQUENCE [LARGE SCALE GENOMIC DNA]</scope>
    <source>
        <strain evidence="2 3">CJ43</strain>
    </source>
</reference>
<dbReference type="RefSeq" id="WP_149074357.1">
    <property type="nucleotide sequence ID" value="NZ_CP043329.1"/>
</dbReference>
<keyword evidence="3" id="KW-1185">Reference proteome</keyword>
<proteinExistence type="predicted"/>
<dbReference type="AlphaFoldDB" id="A0A5C0VHJ3"/>
<evidence type="ECO:0008006" key="4">
    <source>
        <dbReference type="Google" id="ProtNLM"/>
    </source>
</evidence>